<gene>
    <name evidence="1" type="ORF">SPI_00750</name>
</gene>
<name>A0A168AC90_9HYPO</name>
<evidence type="ECO:0000313" key="2">
    <source>
        <dbReference type="Proteomes" id="UP000076874"/>
    </source>
</evidence>
<dbReference type="OrthoDB" id="6513042at2759"/>
<dbReference type="AlphaFoldDB" id="A0A168AC90"/>
<proteinExistence type="predicted"/>
<accession>A0A168AC90</accession>
<dbReference type="InterPro" id="IPR027417">
    <property type="entry name" value="P-loop_NTPase"/>
</dbReference>
<sequence length="502" mass="55500">MAPQGRRTIRIPCAILYPDDKVVLAGEKFGLPHKGNAEFLISTPTLGQPNVGSPFVASDDETSQLIASGGLFQGFRSLRDILGQTEFHLLVKDCGYKPRADISFARDLQTELPDAYPYGQLHEWDMDRYRASIDPTGTSKFQVIFAHNSANHAQTAITQSAVQDVFFLAEDVAAMRNMAVQARFVRVHKDPAHTNYDQHFYAVLQEAIIQDPLSLDSLAHSGNLVLKIRRPNNGSPASDRVLTAFDSFEAGDGHWDVAFIGFDPNVRVADRRVAAVNRLFNFGEVEASRVPCHLQALLEKTTCDRIICDSPNNNEGDDDAENAKETLLTESDPAVVDRRLRMNMFLRDFVVGCGYPTVLRPPFSRTVGNIDNDTDVAMRVEAPKTLLPPRVDYITEGDQDMVRRVLSEMDGDTRSRFQRYLDHTVLGMVVVAGFAGSGKTHHLALCALLMLAHPDINRIYVSAPTHVAVSNVAERIHKIGTKIGQISPTGVPLVVHGFEINT</sequence>
<dbReference type="STRING" id="1081102.A0A168AC90"/>
<evidence type="ECO:0000313" key="1">
    <source>
        <dbReference type="EMBL" id="OAA68555.1"/>
    </source>
</evidence>
<protein>
    <recommendedName>
        <fullName evidence="3">DNA2/NAM7 helicase helicase domain-containing protein</fullName>
    </recommendedName>
</protein>
<dbReference type="SUPFAM" id="SSF52540">
    <property type="entry name" value="P-loop containing nucleoside triphosphate hydrolases"/>
    <property type="match status" value="1"/>
</dbReference>
<dbReference type="EMBL" id="AZHD01000001">
    <property type="protein sequence ID" value="OAA68555.1"/>
    <property type="molecule type" value="Genomic_DNA"/>
</dbReference>
<dbReference type="Gene3D" id="3.40.50.300">
    <property type="entry name" value="P-loop containing nucleotide triphosphate hydrolases"/>
    <property type="match status" value="1"/>
</dbReference>
<dbReference type="Proteomes" id="UP000076874">
    <property type="component" value="Unassembled WGS sequence"/>
</dbReference>
<keyword evidence="2" id="KW-1185">Reference proteome</keyword>
<reference evidence="1 2" key="1">
    <citation type="journal article" date="2016" name="Genome Biol. Evol.">
        <title>Divergent and convergent evolution of fungal pathogenicity.</title>
        <authorList>
            <person name="Shang Y."/>
            <person name="Xiao G."/>
            <person name="Zheng P."/>
            <person name="Cen K."/>
            <person name="Zhan S."/>
            <person name="Wang C."/>
        </authorList>
    </citation>
    <scope>NUCLEOTIDE SEQUENCE [LARGE SCALE GENOMIC DNA]</scope>
    <source>
        <strain evidence="1 2">RCEF 264</strain>
    </source>
</reference>
<evidence type="ECO:0008006" key="3">
    <source>
        <dbReference type="Google" id="ProtNLM"/>
    </source>
</evidence>
<comment type="caution">
    <text evidence="1">The sequence shown here is derived from an EMBL/GenBank/DDBJ whole genome shotgun (WGS) entry which is preliminary data.</text>
</comment>
<organism evidence="1 2">
    <name type="scientific">Niveomyces insectorum RCEF 264</name>
    <dbReference type="NCBI Taxonomy" id="1081102"/>
    <lineage>
        <taxon>Eukaryota</taxon>
        <taxon>Fungi</taxon>
        <taxon>Dikarya</taxon>
        <taxon>Ascomycota</taxon>
        <taxon>Pezizomycotina</taxon>
        <taxon>Sordariomycetes</taxon>
        <taxon>Hypocreomycetidae</taxon>
        <taxon>Hypocreales</taxon>
        <taxon>Cordycipitaceae</taxon>
        <taxon>Niveomyces</taxon>
    </lineage>
</organism>